<dbReference type="OrthoDB" id="424753at2759"/>
<evidence type="ECO:0000259" key="4">
    <source>
        <dbReference type="PROSITE" id="PS50203"/>
    </source>
</evidence>
<dbReference type="SUPFAM" id="SSF54001">
    <property type="entry name" value="Cysteine proteinases"/>
    <property type="match status" value="1"/>
</dbReference>
<dbReference type="InterPro" id="IPR038765">
    <property type="entry name" value="Papain-like_cys_pep_sf"/>
</dbReference>
<feature type="region of interest" description="Disordered" evidence="3">
    <location>
        <begin position="1"/>
        <end position="29"/>
    </location>
</feature>
<evidence type="ECO:0000313" key="6">
    <source>
        <dbReference type="Proteomes" id="UP000789524"/>
    </source>
</evidence>
<dbReference type="PANTHER" id="PTHR10183">
    <property type="entry name" value="CALPAIN"/>
    <property type="match status" value="1"/>
</dbReference>
<dbReference type="InterPro" id="IPR036213">
    <property type="entry name" value="Calpain_III_sf"/>
</dbReference>
<comment type="caution">
    <text evidence="2">Lacks conserved residue(s) required for the propagation of feature annotation.</text>
</comment>
<sequence>MRKFMRTRPGHTGHPGHNGQSGHPGHVGHSALIPHATIGHKTNGVTNGVGGGPRKDELSTLPRYWSSSEDEGVECADGADTLFMDRDFPAASSSLGDRRLASRTSWMRPHVCTHTRRSHGTDPIHPRYLANSLYSRTANRQEICPRPRFLGDAALDAGLAEEQLEDEPAELQAARWDVRPGPAGPAVALATAALSHTPRLLARVAPPHSFRTRYTGKFRFRFWVFGSWREVVIDDLLPTRGGVLLTARGGLVDDFTLPLLEKAYAKLQGSLASLRGCGAAQVLQDLTGAVVQSFSPPRQPRSLLLQVLHSAVPRSTLLVASTERGSTGLVPGRAYLVTGLARVRETGGEGALVRLLAAGGPAAWSGAWSRGSPEWRALPPADLDLLAGRLTHPGHFWMSFQEFARLFSRLELVHVGPDDWLLEPALHARRPWRAVLARRRWRRGYNAGGPPACTRTAHANPQFHVHVPRSDSGKCHVVVSVTQQYSPAGSADRLHGIGFAVYELPPGAPPPRAPRAPAALADLRALDVTHWSRAREVATFFTLPAGQYLVVPHTHRPHLETTFLLRILTDEHTDVWEVNDDNVIVRDVATEFLDEGCPLELPLPLQPEVQAAIAKTIGKRGVEEVDARALRSLLRRVWRRVLPARPSRALCGALVALGDPAAAGRLEAGALPALLARLALWRSAVLGAAPGCRAAVSAYCLRALLWACGVRASNKVLECLVLRFARGARLSPDACVLALARLHLAHERFRSLDNKVKSNPISLEEVGTSVRQYSYVVVDVFVSRVRVLKAYVCFCFRCCS</sequence>
<dbReference type="Gene3D" id="3.90.70.10">
    <property type="entry name" value="Cysteine proteinases"/>
    <property type="match status" value="1"/>
</dbReference>
<organism evidence="5 6">
    <name type="scientific">Danaus chrysippus</name>
    <name type="common">African queen</name>
    <dbReference type="NCBI Taxonomy" id="151541"/>
    <lineage>
        <taxon>Eukaryota</taxon>
        <taxon>Metazoa</taxon>
        <taxon>Ecdysozoa</taxon>
        <taxon>Arthropoda</taxon>
        <taxon>Hexapoda</taxon>
        <taxon>Insecta</taxon>
        <taxon>Pterygota</taxon>
        <taxon>Neoptera</taxon>
        <taxon>Endopterygota</taxon>
        <taxon>Lepidoptera</taxon>
        <taxon>Glossata</taxon>
        <taxon>Ditrysia</taxon>
        <taxon>Papilionoidea</taxon>
        <taxon>Nymphalidae</taxon>
        <taxon>Danainae</taxon>
        <taxon>Danaini</taxon>
        <taxon>Danaina</taxon>
        <taxon>Danaus</taxon>
        <taxon>Anosia</taxon>
    </lineage>
</organism>
<reference evidence="5" key="1">
    <citation type="submission" date="2021-09" db="EMBL/GenBank/DDBJ databases">
        <authorList>
            <person name="Martin H S."/>
        </authorList>
    </citation>
    <scope>NUCLEOTIDE SEQUENCE</scope>
</reference>
<dbReference type="GO" id="GO:0004198">
    <property type="term" value="F:calcium-dependent cysteine-type endopeptidase activity"/>
    <property type="evidence" value="ECO:0007669"/>
    <property type="project" value="InterPro"/>
</dbReference>
<dbReference type="Pfam" id="PF00648">
    <property type="entry name" value="Peptidase_C2"/>
    <property type="match status" value="1"/>
</dbReference>
<dbReference type="Gene3D" id="2.60.120.380">
    <property type="match status" value="1"/>
</dbReference>
<dbReference type="GO" id="GO:0005737">
    <property type="term" value="C:cytoplasm"/>
    <property type="evidence" value="ECO:0007669"/>
    <property type="project" value="TreeGrafter"/>
</dbReference>
<dbReference type="SMART" id="SM00230">
    <property type="entry name" value="CysPc"/>
    <property type="match status" value="1"/>
</dbReference>
<evidence type="ECO:0000256" key="3">
    <source>
        <dbReference type="SAM" id="MobiDB-lite"/>
    </source>
</evidence>
<dbReference type="InterPro" id="IPR022684">
    <property type="entry name" value="Calpain_cysteine_protease"/>
</dbReference>
<evidence type="ECO:0000256" key="2">
    <source>
        <dbReference type="PROSITE-ProRule" id="PRU00239"/>
    </source>
</evidence>
<dbReference type="Proteomes" id="UP000789524">
    <property type="component" value="Unassembled WGS sequence"/>
</dbReference>
<gene>
    <name evidence="5" type="ORF">DCHRY22_LOCUS6011</name>
</gene>
<keyword evidence="6" id="KW-1185">Reference proteome</keyword>
<dbReference type="PROSITE" id="PS50203">
    <property type="entry name" value="CALPAIN_CAT"/>
    <property type="match status" value="1"/>
</dbReference>
<dbReference type="InterPro" id="IPR001300">
    <property type="entry name" value="Peptidase_C2_calpain_cat"/>
</dbReference>
<dbReference type="InterPro" id="IPR022682">
    <property type="entry name" value="Calpain_domain_III"/>
</dbReference>
<dbReference type="GO" id="GO:0006508">
    <property type="term" value="P:proteolysis"/>
    <property type="evidence" value="ECO:0007669"/>
    <property type="project" value="InterPro"/>
</dbReference>
<dbReference type="PRINTS" id="PR00704">
    <property type="entry name" value="CALPAIN"/>
</dbReference>
<comment type="similarity">
    <text evidence="1">Belongs to the peptidase C2 family.</text>
</comment>
<evidence type="ECO:0000313" key="5">
    <source>
        <dbReference type="EMBL" id="CAG9565105.1"/>
    </source>
</evidence>
<feature type="domain" description="Calpain catalytic" evidence="4">
    <location>
        <begin position="82"/>
        <end position="416"/>
    </location>
</feature>
<dbReference type="SUPFAM" id="SSF49758">
    <property type="entry name" value="Calpain large subunit, middle domain (domain III)"/>
    <property type="match status" value="1"/>
</dbReference>
<comment type="caution">
    <text evidence="5">The sequence shown here is derived from an EMBL/GenBank/DDBJ whole genome shotgun (WGS) entry which is preliminary data.</text>
</comment>
<dbReference type="Pfam" id="PF01067">
    <property type="entry name" value="Calpain_III"/>
    <property type="match status" value="1"/>
</dbReference>
<dbReference type="SMART" id="SM00720">
    <property type="entry name" value="calpain_III"/>
    <property type="match status" value="1"/>
</dbReference>
<dbReference type="Gene3D" id="1.10.238.10">
    <property type="entry name" value="EF-hand"/>
    <property type="match status" value="1"/>
</dbReference>
<dbReference type="EMBL" id="CAKASE010000052">
    <property type="protein sequence ID" value="CAG9565105.1"/>
    <property type="molecule type" value="Genomic_DNA"/>
</dbReference>
<accession>A0A8J2W2W9</accession>
<dbReference type="AlphaFoldDB" id="A0A8J2W2W9"/>
<name>A0A8J2W2W9_9NEOP</name>
<protein>
    <submittedName>
        <fullName evidence="5">(African queen) hypothetical protein</fullName>
    </submittedName>
</protein>
<feature type="compositionally biased region" description="Basic residues" evidence="3">
    <location>
        <begin position="1"/>
        <end position="11"/>
    </location>
</feature>
<evidence type="ECO:0000256" key="1">
    <source>
        <dbReference type="ARBA" id="ARBA00007623"/>
    </source>
</evidence>
<proteinExistence type="inferred from homology"/>
<dbReference type="InterPro" id="IPR022683">
    <property type="entry name" value="Calpain_III"/>
</dbReference>
<dbReference type="PANTHER" id="PTHR10183:SF424">
    <property type="entry name" value="CALPAIN-B-LIKE PROTEIN"/>
    <property type="match status" value="1"/>
</dbReference>